<organism evidence="2 3">
    <name type="scientific">Methyloligella solikamskensis</name>
    <dbReference type="NCBI Taxonomy" id="1177756"/>
    <lineage>
        <taxon>Bacteria</taxon>
        <taxon>Pseudomonadati</taxon>
        <taxon>Pseudomonadota</taxon>
        <taxon>Alphaproteobacteria</taxon>
        <taxon>Hyphomicrobiales</taxon>
        <taxon>Hyphomicrobiaceae</taxon>
        <taxon>Methyloligella</taxon>
    </lineage>
</organism>
<evidence type="ECO:0000313" key="3">
    <source>
        <dbReference type="Proteomes" id="UP001597102"/>
    </source>
</evidence>
<keyword evidence="3" id="KW-1185">Reference proteome</keyword>
<name>A0ABW3J8Q9_9HYPH</name>
<keyword evidence="2" id="KW-0012">Acyltransferase</keyword>
<dbReference type="Pfam" id="PF13302">
    <property type="entry name" value="Acetyltransf_3"/>
    <property type="match status" value="1"/>
</dbReference>
<protein>
    <submittedName>
        <fullName evidence="2">GNAT family N-acetyltransferase</fullName>
        <ecNumber evidence="2">2.3.-.-</ecNumber>
    </submittedName>
</protein>
<dbReference type="Proteomes" id="UP001597102">
    <property type="component" value="Unassembled WGS sequence"/>
</dbReference>
<proteinExistence type="predicted"/>
<evidence type="ECO:0000313" key="2">
    <source>
        <dbReference type="EMBL" id="MFD0986843.1"/>
    </source>
</evidence>
<evidence type="ECO:0000259" key="1">
    <source>
        <dbReference type="PROSITE" id="PS51186"/>
    </source>
</evidence>
<dbReference type="RefSeq" id="WP_379087722.1">
    <property type="nucleotide sequence ID" value="NZ_JBHTJO010000001.1"/>
</dbReference>
<dbReference type="PANTHER" id="PTHR43415:SF3">
    <property type="entry name" value="GNAT-FAMILY ACETYLTRANSFERASE"/>
    <property type="match status" value="1"/>
</dbReference>
<dbReference type="EMBL" id="JBHTJO010000001">
    <property type="protein sequence ID" value="MFD0986843.1"/>
    <property type="molecule type" value="Genomic_DNA"/>
</dbReference>
<feature type="domain" description="N-acetyltransferase" evidence="1">
    <location>
        <begin position="17"/>
        <end position="181"/>
    </location>
</feature>
<keyword evidence="2" id="KW-0808">Transferase</keyword>
<gene>
    <name evidence="2" type="ORF">ACFQ2F_06995</name>
</gene>
<dbReference type="InterPro" id="IPR000182">
    <property type="entry name" value="GNAT_dom"/>
</dbReference>
<dbReference type="PROSITE" id="PS51186">
    <property type="entry name" value="GNAT"/>
    <property type="match status" value="1"/>
</dbReference>
<accession>A0ABW3J8Q9</accession>
<sequence length="193" mass="22033">MSVPTPNPAPRLQDNDLLLRPAEEGDWRRRLELGRVPEIARMFAVQSEDAQKPLTEAEARRWAERLAANPYGWVVEHEDQFLGEAFLNNVDLTDGDARLACGFYDYEKLGKGLGRRVVALVLAYCFEQLRLHRVGLRVIAYNERAMRCYRACGFKEEGRLREAVFVDGERTDDILMSILASEYEAQRRGSSAP</sequence>
<comment type="caution">
    <text evidence="2">The sequence shown here is derived from an EMBL/GenBank/DDBJ whole genome shotgun (WGS) entry which is preliminary data.</text>
</comment>
<dbReference type="InterPro" id="IPR016181">
    <property type="entry name" value="Acyl_CoA_acyltransferase"/>
</dbReference>
<dbReference type="SUPFAM" id="SSF55729">
    <property type="entry name" value="Acyl-CoA N-acyltransferases (Nat)"/>
    <property type="match status" value="1"/>
</dbReference>
<dbReference type="GO" id="GO:0016746">
    <property type="term" value="F:acyltransferase activity"/>
    <property type="evidence" value="ECO:0007669"/>
    <property type="project" value="UniProtKB-KW"/>
</dbReference>
<reference evidence="3" key="1">
    <citation type="journal article" date="2019" name="Int. J. Syst. Evol. Microbiol.">
        <title>The Global Catalogue of Microorganisms (GCM) 10K type strain sequencing project: providing services to taxonomists for standard genome sequencing and annotation.</title>
        <authorList>
            <consortium name="The Broad Institute Genomics Platform"/>
            <consortium name="The Broad Institute Genome Sequencing Center for Infectious Disease"/>
            <person name="Wu L."/>
            <person name="Ma J."/>
        </authorList>
    </citation>
    <scope>NUCLEOTIDE SEQUENCE [LARGE SCALE GENOMIC DNA]</scope>
    <source>
        <strain evidence="3">CCUG 61697</strain>
    </source>
</reference>
<dbReference type="PANTHER" id="PTHR43415">
    <property type="entry name" value="SPERMIDINE N(1)-ACETYLTRANSFERASE"/>
    <property type="match status" value="1"/>
</dbReference>
<dbReference type="EC" id="2.3.-.-" evidence="2"/>
<dbReference type="Gene3D" id="3.40.630.30">
    <property type="match status" value="1"/>
</dbReference>